<organism evidence="11 13">
    <name type="scientific">Erysipelothrix amsterdamensis</name>
    <dbReference type="NCBI Taxonomy" id="2929157"/>
    <lineage>
        <taxon>Bacteria</taxon>
        <taxon>Bacillati</taxon>
        <taxon>Bacillota</taxon>
        <taxon>Erysipelotrichia</taxon>
        <taxon>Erysipelotrichales</taxon>
        <taxon>Erysipelotrichaceae</taxon>
        <taxon>Erysipelothrix</taxon>
    </lineage>
</organism>
<dbReference type="Gene3D" id="2.60.40.1120">
    <property type="entry name" value="Carboxypeptidase-like, regulatory domain"/>
    <property type="match status" value="1"/>
</dbReference>
<evidence type="ECO:0000259" key="9">
    <source>
        <dbReference type="PROSITE" id="PS50847"/>
    </source>
</evidence>
<reference evidence="11" key="1">
    <citation type="submission" date="2022-04" db="EMBL/GenBank/DDBJ databases">
        <authorList>
            <person name="Forde T."/>
        </authorList>
    </citation>
    <scope>NUCLEOTIDE SEQUENCE</scope>
    <source>
        <strain evidence="11">A18Y016a</strain>
        <strain evidence="10">A18Y020d</strain>
    </source>
</reference>
<keyword evidence="7" id="KW-0472">Membrane</keyword>
<sequence>MKKIYKSLLALILTVTTFVITNQPTPIDALGSAQKAVISGVESQSDYGGVLIYPNAENRRMYRENYIQLRNFLSADNHMVWTTVSPDDGIQYFETGSLKFYLSNNYHDDDHTIQEMHDNGFDFKFYVTTDYVNFEEATDELDFNTETHAYSYAKPLVGYKLSVDKLIPGAVTDKTVAIALNHNIELNYNNMTQGQLEGYEPLESWNDSRSANQPATPNHQNIYVIQPEISGTVKHQIIDDGDTPVWNDASLKEGVSITLVENTPDGDVDVATTTTDANGKFIFSNTKGAAYSFADSHNTLTVRINHDGYKLWDVNGAAVTEASSNEVLIGRITDISRYQPDFNTAISKTNWKTPFDIQQAEGENALGREAILTENPIIEGTLNVSYVDTDGNTLEPTKTTKEPVGTAYDTEKLSFPGYTFKLNQGDSIKGNYIDGVLNVVYVYEKDAPIVIPQKGTVIAHYVDENGNVIADSETTTGDVGTSYKTIQKIVDGFTFKEMKGDEVEGLYIDGTLKVTYIYTKNNTPTPEKPVPTPTPEKPVPTPTPETPTPETPTLPQTGVQANDTGAMILIAGILVCVGSLLNKKNRKGQS</sequence>
<dbReference type="Pfam" id="PF06458">
    <property type="entry name" value="MucBP"/>
    <property type="match status" value="2"/>
</dbReference>
<evidence type="ECO:0000256" key="4">
    <source>
        <dbReference type="ARBA" id="ARBA00022737"/>
    </source>
</evidence>
<keyword evidence="1" id="KW-0134">Cell wall</keyword>
<dbReference type="AlphaFoldDB" id="A0AAU9VIC0"/>
<evidence type="ECO:0000256" key="1">
    <source>
        <dbReference type="ARBA" id="ARBA00022512"/>
    </source>
</evidence>
<proteinExistence type="predicted"/>
<dbReference type="Proteomes" id="UP001154111">
    <property type="component" value="Chromosome"/>
</dbReference>
<dbReference type="NCBIfam" id="TIGR01167">
    <property type="entry name" value="LPXTG_anchor"/>
    <property type="match status" value="1"/>
</dbReference>
<dbReference type="Proteomes" id="UP001154095">
    <property type="component" value="Chromosome"/>
</dbReference>
<keyword evidence="2" id="KW-0964">Secreted</keyword>
<evidence type="ECO:0000256" key="8">
    <source>
        <dbReference type="SAM" id="SignalP"/>
    </source>
</evidence>
<dbReference type="EMBL" id="OW659496">
    <property type="protein sequence ID" value="CAH2763511.1"/>
    <property type="molecule type" value="Genomic_DNA"/>
</dbReference>
<feature type="signal peptide" evidence="8">
    <location>
        <begin position="1"/>
        <end position="21"/>
    </location>
</feature>
<evidence type="ECO:0000256" key="7">
    <source>
        <dbReference type="SAM" id="Phobius"/>
    </source>
</evidence>
<keyword evidence="3 8" id="KW-0732">Signal</keyword>
<feature type="chain" id="PRO_5043605896" evidence="8">
    <location>
        <begin position="22"/>
        <end position="590"/>
    </location>
</feature>
<dbReference type="EMBL" id="OW659477">
    <property type="protein sequence ID" value="CAH2763567.1"/>
    <property type="molecule type" value="Genomic_DNA"/>
</dbReference>
<evidence type="ECO:0000256" key="3">
    <source>
        <dbReference type="ARBA" id="ARBA00022729"/>
    </source>
</evidence>
<keyword evidence="7" id="KW-0812">Transmembrane</keyword>
<evidence type="ECO:0000313" key="11">
    <source>
        <dbReference type="EMBL" id="CAH2763567.1"/>
    </source>
</evidence>
<name>A0AAU9VIC0_9FIRM</name>
<keyword evidence="4" id="KW-0677">Repeat</keyword>
<accession>A0AAU9VIC0</accession>
<dbReference type="SUPFAM" id="SSF117074">
    <property type="entry name" value="Hypothetical protein PA1324"/>
    <property type="match status" value="1"/>
</dbReference>
<protein>
    <submittedName>
        <fullName evidence="11">MucBP domain-containing protein</fullName>
    </submittedName>
</protein>
<dbReference type="PROSITE" id="PS50847">
    <property type="entry name" value="GRAM_POS_ANCHORING"/>
    <property type="match status" value="1"/>
</dbReference>
<evidence type="ECO:0000256" key="2">
    <source>
        <dbReference type="ARBA" id="ARBA00022525"/>
    </source>
</evidence>
<keyword evidence="12" id="KW-1185">Reference proteome</keyword>
<feature type="transmembrane region" description="Helical" evidence="7">
    <location>
        <begin position="564"/>
        <end position="581"/>
    </location>
</feature>
<dbReference type="InterPro" id="IPR009459">
    <property type="entry name" value="MucBP_dom"/>
</dbReference>
<dbReference type="RefSeq" id="WP_254006849.1">
    <property type="nucleotide sequence ID" value="NZ_OW659477.1"/>
</dbReference>
<gene>
    <name evidence="11" type="primary">inlJ_2</name>
    <name evidence="11" type="ORF">ERYAMS2_01787</name>
    <name evidence="10" type="ORF">ERYAMS_01492</name>
</gene>
<dbReference type="Gene3D" id="3.10.20.320">
    <property type="entry name" value="Putative peptidoglycan bound protein (lpxtg motif)"/>
    <property type="match status" value="2"/>
</dbReference>
<keyword evidence="5" id="KW-0572">Peptidoglycan-anchor</keyword>
<evidence type="ECO:0000256" key="5">
    <source>
        <dbReference type="ARBA" id="ARBA00023088"/>
    </source>
</evidence>
<evidence type="ECO:0000313" key="12">
    <source>
        <dbReference type="Proteomes" id="UP001154095"/>
    </source>
</evidence>
<feature type="compositionally biased region" description="Pro residues" evidence="6">
    <location>
        <begin position="526"/>
        <end position="552"/>
    </location>
</feature>
<evidence type="ECO:0000313" key="13">
    <source>
        <dbReference type="Proteomes" id="UP001154111"/>
    </source>
</evidence>
<dbReference type="InterPro" id="IPR019931">
    <property type="entry name" value="LPXTG_anchor"/>
</dbReference>
<feature type="domain" description="Gram-positive cocci surface proteins LPxTG" evidence="9">
    <location>
        <begin position="554"/>
        <end position="590"/>
    </location>
</feature>
<evidence type="ECO:0000256" key="6">
    <source>
        <dbReference type="SAM" id="MobiDB-lite"/>
    </source>
</evidence>
<keyword evidence="7" id="KW-1133">Transmembrane helix</keyword>
<evidence type="ECO:0000313" key="10">
    <source>
        <dbReference type="EMBL" id="CAH2763511.1"/>
    </source>
</evidence>
<feature type="region of interest" description="Disordered" evidence="6">
    <location>
        <begin position="522"/>
        <end position="559"/>
    </location>
</feature>